<feature type="region of interest" description="Disordered" evidence="1">
    <location>
        <begin position="1"/>
        <end position="60"/>
    </location>
</feature>
<evidence type="ECO:0000313" key="3">
    <source>
        <dbReference type="Proteomes" id="UP001054945"/>
    </source>
</evidence>
<protein>
    <submittedName>
        <fullName evidence="2">Uncharacterized protein</fullName>
    </submittedName>
</protein>
<feature type="region of interest" description="Disordered" evidence="1">
    <location>
        <begin position="76"/>
        <end position="107"/>
    </location>
</feature>
<feature type="compositionally biased region" description="Basic and acidic residues" evidence="1">
    <location>
        <begin position="16"/>
        <end position="26"/>
    </location>
</feature>
<organism evidence="2 3">
    <name type="scientific">Caerostris extrusa</name>
    <name type="common">Bark spider</name>
    <name type="synonym">Caerostris bankana</name>
    <dbReference type="NCBI Taxonomy" id="172846"/>
    <lineage>
        <taxon>Eukaryota</taxon>
        <taxon>Metazoa</taxon>
        <taxon>Ecdysozoa</taxon>
        <taxon>Arthropoda</taxon>
        <taxon>Chelicerata</taxon>
        <taxon>Arachnida</taxon>
        <taxon>Araneae</taxon>
        <taxon>Araneomorphae</taxon>
        <taxon>Entelegynae</taxon>
        <taxon>Araneoidea</taxon>
        <taxon>Araneidae</taxon>
        <taxon>Caerostris</taxon>
    </lineage>
</organism>
<dbReference type="Proteomes" id="UP001054945">
    <property type="component" value="Unassembled WGS sequence"/>
</dbReference>
<comment type="caution">
    <text evidence="2">The sequence shown here is derived from an EMBL/GenBank/DDBJ whole genome shotgun (WGS) entry which is preliminary data.</text>
</comment>
<accession>A0AAV4Q5K1</accession>
<gene>
    <name evidence="2" type="ORF">CEXT_263711</name>
</gene>
<evidence type="ECO:0000313" key="2">
    <source>
        <dbReference type="EMBL" id="GIY04315.1"/>
    </source>
</evidence>
<feature type="compositionally biased region" description="Basic and acidic residues" evidence="1">
    <location>
        <begin position="77"/>
        <end position="88"/>
    </location>
</feature>
<dbReference type="AlphaFoldDB" id="A0AAV4Q5K1"/>
<keyword evidence="3" id="KW-1185">Reference proteome</keyword>
<name>A0AAV4Q5K1_CAEEX</name>
<feature type="compositionally biased region" description="Basic and acidic residues" evidence="1">
    <location>
        <begin position="95"/>
        <end position="106"/>
    </location>
</feature>
<proteinExistence type="predicted"/>
<dbReference type="EMBL" id="BPLR01005697">
    <property type="protein sequence ID" value="GIY04315.1"/>
    <property type="molecule type" value="Genomic_DNA"/>
</dbReference>
<sequence length="158" mass="18287">MIATHPFSCNIPEIISKQRRDGEKQKARVTSPRTDSATDTPKENPPRKKHPLHERERAPPGYDCYPSICMQYSEIISKQRRDGGEQKARGNISCTEERQHPKEKKNPPRILSLEVERRAVSPAISLWQKKKKHGRALIPRTNTYQMRFIVVSRQGLCF</sequence>
<evidence type="ECO:0000256" key="1">
    <source>
        <dbReference type="SAM" id="MobiDB-lite"/>
    </source>
</evidence>
<reference evidence="2 3" key="1">
    <citation type="submission" date="2021-06" db="EMBL/GenBank/DDBJ databases">
        <title>Caerostris extrusa draft genome.</title>
        <authorList>
            <person name="Kono N."/>
            <person name="Arakawa K."/>
        </authorList>
    </citation>
    <scope>NUCLEOTIDE SEQUENCE [LARGE SCALE GENOMIC DNA]</scope>
</reference>